<dbReference type="GO" id="GO:0006898">
    <property type="term" value="P:receptor-mediated endocytosis"/>
    <property type="evidence" value="ECO:0007669"/>
    <property type="project" value="TreeGrafter"/>
</dbReference>
<feature type="region of interest" description="Disordered" evidence="1">
    <location>
        <begin position="893"/>
        <end position="912"/>
    </location>
</feature>
<dbReference type="PROSITE" id="PS50076">
    <property type="entry name" value="DNAJ_2"/>
    <property type="match status" value="1"/>
</dbReference>
<feature type="region of interest" description="Disordered" evidence="1">
    <location>
        <begin position="680"/>
        <end position="716"/>
    </location>
</feature>
<protein>
    <recommendedName>
        <fullName evidence="2">J domain-containing protein</fullName>
    </recommendedName>
</protein>
<feature type="region of interest" description="Disordered" evidence="1">
    <location>
        <begin position="1019"/>
        <end position="1086"/>
    </location>
</feature>
<dbReference type="InterPro" id="IPR044978">
    <property type="entry name" value="GRV2/DNAJC13"/>
</dbReference>
<feature type="region of interest" description="Disordered" evidence="1">
    <location>
        <begin position="1"/>
        <end position="37"/>
    </location>
</feature>
<comment type="caution">
    <text evidence="3">The sequence shown here is derived from an EMBL/GenBank/DDBJ whole genome shotgun (WGS) entry which is preliminary data.</text>
</comment>
<evidence type="ECO:0000313" key="3">
    <source>
        <dbReference type="EMBL" id="GHP07513.1"/>
    </source>
</evidence>
<dbReference type="EMBL" id="BNJQ01000017">
    <property type="protein sequence ID" value="GHP07513.1"/>
    <property type="molecule type" value="Genomic_DNA"/>
</dbReference>
<feature type="compositionally biased region" description="Low complexity" evidence="1">
    <location>
        <begin position="12"/>
        <end position="23"/>
    </location>
</feature>
<feature type="domain" description="J" evidence="2">
    <location>
        <begin position="1771"/>
        <end position="1831"/>
    </location>
</feature>
<dbReference type="InterPro" id="IPR045802">
    <property type="entry name" value="GRV2/DNAJC13_N"/>
</dbReference>
<dbReference type="CDD" id="cd06257">
    <property type="entry name" value="DnaJ"/>
    <property type="match status" value="1"/>
</dbReference>
<dbReference type="GO" id="GO:2000641">
    <property type="term" value="P:regulation of early endosome to late endosome transport"/>
    <property type="evidence" value="ECO:0007669"/>
    <property type="project" value="InterPro"/>
</dbReference>
<dbReference type="SMART" id="SM00271">
    <property type="entry name" value="DnaJ"/>
    <property type="match status" value="1"/>
</dbReference>
<feature type="compositionally biased region" description="Polar residues" evidence="1">
    <location>
        <begin position="1992"/>
        <end position="2013"/>
    </location>
</feature>
<evidence type="ECO:0000313" key="4">
    <source>
        <dbReference type="Proteomes" id="UP000660262"/>
    </source>
</evidence>
<accession>A0A830HLI4</accession>
<evidence type="ECO:0000256" key="1">
    <source>
        <dbReference type="SAM" id="MobiDB-lite"/>
    </source>
</evidence>
<feature type="region of interest" description="Disordered" evidence="1">
    <location>
        <begin position="1586"/>
        <end position="1610"/>
    </location>
</feature>
<feature type="compositionally biased region" description="Basic and acidic residues" evidence="1">
    <location>
        <begin position="901"/>
        <end position="912"/>
    </location>
</feature>
<feature type="compositionally biased region" description="Polar residues" evidence="1">
    <location>
        <begin position="697"/>
        <end position="712"/>
    </location>
</feature>
<name>A0A830HLI4_9CHLO</name>
<dbReference type="Pfam" id="PF19432">
    <property type="entry name" value="RME-8_N"/>
    <property type="match status" value="3"/>
</dbReference>
<dbReference type="OrthoDB" id="69656at2759"/>
<feature type="compositionally biased region" description="Pro residues" evidence="1">
    <location>
        <begin position="1"/>
        <end position="11"/>
    </location>
</feature>
<feature type="region of interest" description="Disordered" evidence="1">
    <location>
        <begin position="2851"/>
        <end position="2888"/>
    </location>
</feature>
<feature type="region of interest" description="Disordered" evidence="1">
    <location>
        <begin position="2282"/>
        <end position="2303"/>
    </location>
</feature>
<reference evidence="3" key="1">
    <citation type="submission" date="2020-10" db="EMBL/GenBank/DDBJ databases">
        <title>Unveiling of a novel bifunctional photoreceptor, Dualchrome1, isolated from a cosmopolitan green alga.</title>
        <authorList>
            <person name="Suzuki S."/>
            <person name="Kawachi M."/>
        </authorList>
    </citation>
    <scope>NUCLEOTIDE SEQUENCE</scope>
    <source>
        <strain evidence="3">NIES 2893</strain>
    </source>
</reference>
<dbReference type="Proteomes" id="UP000660262">
    <property type="component" value="Unassembled WGS sequence"/>
</dbReference>
<dbReference type="PANTHER" id="PTHR36983:SF2">
    <property type="entry name" value="DNAJ HOMOLOG SUBFAMILY C MEMBER 13"/>
    <property type="match status" value="1"/>
</dbReference>
<dbReference type="GO" id="GO:0007032">
    <property type="term" value="P:endosome organization"/>
    <property type="evidence" value="ECO:0007669"/>
    <property type="project" value="InterPro"/>
</dbReference>
<feature type="compositionally biased region" description="Low complexity" evidence="1">
    <location>
        <begin position="1031"/>
        <end position="1053"/>
    </location>
</feature>
<gene>
    <name evidence="3" type="ORF">PPROV_000625500</name>
</gene>
<dbReference type="InterPro" id="IPR036869">
    <property type="entry name" value="J_dom_sf"/>
</dbReference>
<organism evidence="3 4">
    <name type="scientific">Pycnococcus provasolii</name>
    <dbReference type="NCBI Taxonomy" id="41880"/>
    <lineage>
        <taxon>Eukaryota</taxon>
        <taxon>Viridiplantae</taxon>
        <taxon>Chlorophyta</taxon>
        <taxon>Pseudoscourfieldiophyceae</taxon>
        <taxon>Pseudoscourfieldiales</taxon>
        <taxon>Pycnococcaceae</taxon>
        <taxon>Pycnococcus</taxon>
    </lineage>
</organism>
<dbReference type="Pfam" id="PF00226">
    <property type="entry name" value="DnaJ"/>
    <property type="match status" value="1"/>
</dbReference>
<proteinExistence type="predicted"/>
<dbReference type="SUPFAM" id="SSF46565">
    <property type="entry name" value="Chaperone J-domain"/>
    <property type="match status" value="1"/>
</dbReference>
<sequence>MASPPPPPPSPSASASPSSSSLPPASPLPSPDGALVSVGVGGRRTAARLHEGGAAAAAAAAMYPFSMPNCVGRYLVTKCSWRGKYKRLLCITTSAIVTLDPTSLEITNKYNFVGDGDFEVARIDGVMETWSGRGGGTEGDFILSVRQSRTAKFKAIRFVTACRAALLTDLYTCLSQARAQGSLARHVKPLPDAAVAQSAVRALELTFTAARNVVLSITPVGVKVDGADGTTTGEIIPFMALELRAGALLLADPTPAPSPQHIAPLAMCLGPSQPRRYRLFAFGDATRRLAFVEAAARVSTAAVGRALAYDARPNETVESMLTAESAPERPAGDVVADNTPLGEWRATRQQHDNQHQRQHLSACRLILTPTSLVERDAETFALRAAWRLSEVRAIVRNATEVQMLAIVMNDPSAPIGIYLLARRDDLVAAMVDAVEAARTRSWSAYAAGSSSVPPPPTARVAVMPAVPLAGDRIHGARPAPGLVGACTFPSWANSDPEVERLLIGHLADCGGLAAAAAADSKSRAGAKGAAAALRRCVAVCNASMPFGGVSPRCHVDEAAPAALLALLPTPSNLDAAPRPEEASYDADVLACLHRLSTVVSVASLLCGTPGALSRVFGCVRSADAGIAYASARLLSLLFLGKRQGDGSAMGIGAAIGANVAVARAGLAAGLDAARRAATNVAHGNHGSSGDAAAEGGNASSSTNTNDGMSATPSAKPGKRMAAAFSDAMGLGGGGKQHIQIDDEPGSARYAKANALSNIQRCGVLVSPLRHVPKTSALVSLAVVEAVCLVVCEPGSATTDSATFSLLLMECASLGRPLFLLFDHPASRVTEGVSLLMRAIAECGVGAASVMRDAALREGAVLHHLLESVRSCAEHRLSSNSASRSLPTLEATVASSMGTDPRNAKHTETSEEAVARRRALSRELVALWCDGHVDAMALMERVFPQGLLAHLKKPRESARNKGNASNNSISQRASTIANSTSGGSNNDAHSTSSVKTIMARGQGNAEAGGERNAVDPATVSNLAASFPPPPTSSETAPSSEAPAPAAAAQVPSPAEGHEESSAADGRNAPSSQGKESDDGSGESPRAARRDLPVSMQLAHAAPNPESVVVRGNWAAFWSALATDHALPTLVWDERCRRDVIEALANEEERLRLARSQFGGDTEAGYPSWNHTAFAVVYPSLAHEPVVGGINLRLLLEPAQTGTAAGSGTRRSYVMALDDPLGLVRSLLTDLLTLADGDLYFHTNVRLVARDASRSRWPPISSASDARRVQVVNALSLVYRIRCGEIGPLPKVTEHIVRLFDVTFHAPLRAALLSLLESLCINKTNASASIAVGAADMLVATVMMSHEAAHRVLSASRGGVVGAAAVAAGAPALASGAHKEPVREWFCELDDNDDGGAAASDSKRSGPHRKEELLRMLRDGKIGLHTRCFAQGMLRSHPLFEIRELRWLCASTEHTSAPTEAAESVNSGGSGRLSSAATLEMAVASLRILHKMLADHPGADSDGRPFLPPPLIRTQLWREDLLAGIVQGVLTNHSGIVAGCCSLVLALCDGAAVEKLSRLYRTGLFFFVLMYTGSDLLECAKLLAATHTRQSPCGTPGGKPEGADGTSDIPSTTGLRGRSALGDALPESLLYVLHARGAESFARALVGDSDTPELLWTTAMRARTLLPAISAHMGELPERLRESTFVRFDYLPLPPIHYSELDGEVWCHRYYLRALTDTSRFPDWVIDEPVDLLQSVLELWRKESSKKVETFDIRSSLGSLDLLATLEDRLRQEQPDVTNVSDAALLSAVDAEILKRAYRTIARKHHPDKNPADGGERFMRAQRAYEQLMHRCTTERGDASVSEASAATRRALGLGADVARVQLVIATQVILYSRSSEVLAPFRYAGYSMVMTTLKALASDPEFFESGALELTHQLCKLLFLTCTSSAKNGIALVIESADAEARSQVADDSGGGGGGGGARAPESVRVLADVFTRCASRITTSIAVEEEDEQDQEMASSGGEETSNAGAAKSSSAPDPSLEGATSYLLKTFAGLSALNETYHALALVPRVVAEAVRLCLPPTRRIVAEASLQCLGSFGTRPELAALSSCLGAVYVCIHRALLFDVTAEGVATDDSTAVGGAGVVAANNHLAMLAVRALGRLNGSLPGSLATAACPQAAGVLAALLPSALFSRLSDVDPRPLLRLLNATTPAFTTELVWSARFRDELARHVASQFVALRESGGPTSDAPAEELLSFSDSVLGKSHGFAYDAASELLFVAGYCVDAFVANSGSQAIPGLTVVRAMPSAGSEDGSKSRERAASSSGGASAPALSAAVNVLQFAEALRRFLQHRRASDESQRRTLLALVALERLIGLRPEVSSLFESNRGGVEPLPQMLRTFGPCVGAGSARALLALTAHAPVAATLGRDTQVALSLFRQLLKPQSRTAADGDRDEECAMAARSDSLALLHALGNADAVAWVAAQMGGALILLRVSLEQGEVPVPLQHASLRLLGRLMHQPAHGSRVVACVSRLLPPGFTGVLADGDGAASLAAFDQPSRTPERVWSEKAKLALIASLKERAEEADVKLGEAGAAGVELPAVPVLNDVVVDPADGPLLGGIYVRLFLSDPGYPLRNAGHVLESLSGALGAAFESGDVDTSVLLSAAVVALLRHHAAASASAGACGIAERALGAAHALHEGGGDAFNAAMRVVHALARHVPDVVGGAFAPRVGGLAALTQRTSKGGGRWAFFACIEALTVCLRGARRRTEAIAAEAEACGLIDTLVGLLPASGAVVVAGDGGDGGGGELSRGTEVALAVQLLEALSVAEMGTPCLRIRSRLDGLESWNHATGQDHSLFLPSGGGGGGGETASVLSLLGESARLALPPPPKQIATTNEGGEEGAPPPPPTTTTTPGE</sequence>
<evidence type="ECO:0000259" key="2">
    <source>
        <dbReference type="PROSITE" id="PS50076"/>
    </source>
</evidence>
<dbReference type="GO" id="GO:0010008">
    <property type="term" value="C:endosome membrane"/>
    <property type="evidence" value="ECO:0007669"/>
    <property type="project" value="TreeGrafter"/>
</dbReference>
<dbReference type="Gene3D" id="1.10.287.110">
    <property type="entry name" value="DnaJ domain"/>
    <property type="match status" value="1"/>
</dbReference>
<dbReference type="PANTHER" id="PTHR36983">
    <property type="entry name" value="DNAJ HOMOLOG SUBFAMILY C MEMBER 13"/>
    <property type="match status" value="1"/>
</dbReference>
<keyword evidence="4" id="KW-1185">Reference proteome</keyword>
<dbReference type="InterPro" id="IPR001623">
    <property type="entry name" value="DnaJ_domain"/>
</dbReference>
<feature type="region of interest" description="Disordered" evidence="1">
    <location>
        <begin position="1981"/>
        <end position="2014"/>
    </location>
</feature>